<feature type="chain" id="PRO_5026839832" evidence="4">
    <location>
        <begin position="18"/>
        <end position="546"/>
    </location>
</feature>
<dbReference type="InterPro" id="IPR039424">
    <property type="entry name" value="SBP_5"/>
</dbReference>
<dbReference type="SUPFAM" id="SSF53850">
    <property type="entry name" value="Periplasmic binding protein-like II"/>
    <property type="match status" value="1"/>
</dbReference>
<dbReference type="PANTHER" id="PTHR30290">
    <property type="entry name" value="PERIPLASMIC BINDING COMPONENT OF ABC TRANSPORTER"/>
    <property type="match status" value="1"/>
</dbReference>
<keyword evidence="7" id="KW-1185">Reference proteome</keyword>
<dbReference type="FunFam" id="3.10.105.10:FF:000006">
    <property type="entry name" value="Peptide ABC transporter substrate-binding protein"/>
    <property type="match status" value="1"/>
</dbReference>
<dbReference type="PROSITE" id="PS51257">
    <property type="entry name" value="PROKAR_LIPOPROTEIN"/>
    <property type="match status" value="1"/>
</dbReference>
<evidence type="ECO:0000256" key="3">
    <source>
        <dbReference type="ARBA" id="ARBA00022729"/>
    </source>
</evidence>
<feature type="domain" description="Solute-binding protein family 5" evidence="5">
    <location>
        <begin position="90"/>
        <end position="444"/>
    </location>
</feature>
<reference evidence="6 7" key="1">
    <citation type="journal article" date="2017" name="Int. J. Syst. Evol. Microbiol.">
        <title>Desulfovibrio senegalensis sp. nov., a mesophilic sulfate reducer isolated from marine sediment.</title>
        <authorList>
            <person name="Thioye A."/>
            <person name="Gam Z.B.A."/>
            <person name="Mbengue M."/>
            <person name="Cayol J.L."/>
            <person name="Joseph-Bartoli M."/>
            <person name="Toure-Kane C."/>
            <person name="Labat M."/>
        </authorList>
    </citation>
    <scope>NUCLEOTIDE SEQUENCE [LARGE SCALE GENOMIC DNA]</scope>
    <source>
        <strain evidence="6 7">DSM 101509</strain>
    </source>
</reference>
<gene>
    <name evidence="6" type="ORF">F8A88_13865</name>
</gene>
<dbReference type="GO" id="GO:0015833">
    <property type="term" value="P:peptide transport"/>
    <property type="evidence" value="ECO:0007669"/>
    <property type="project" value="TreeGrafter"/>
</dbReference>
<dbReference type="CDD" id="cd08514">
    <property type="entry name" value="PBP2_AppA_like"/>
    <property type="match status" value="1"/>
</dbReference>
<evidence type="ECO:0000313" key="7">
    <source>
        <dbReference type="Proteomes" id="UP000438699"/>
    </source>
</evidence>
<accession>A0A6N6N2B9</accession>
<dbReference type="AlphaFoldDB" id="A0A6N6N2B9"/>
<dbReference type="PANTHER" id="PTHR30290:SF38">
    <property type="entry name" value="D,D-DIPEPTIDE-BINDING PERIPLASMIC PROTEIN DDPA-RELATED"/>
    <property type="match status" value="1"/>
</dbReference>
<proteinExistence type="inferred from homology"/>
<dbReference type="Gene3D" id="3.90.76.10">
    <property type="entry name" value="Dipeptide-binding Protein, Domain 1"/>
    <property type="match status" value="1"/>
</dbReference>
<dbReference type="OrthoDB" id="9772924at2"/>
<comment type="similarity">
    <text evidence="1">Belongs to the bacterial solute-binding protein 5 family.</text>
</comment>
<dbReference type="InterPro" id="IPR030678">
    <property type="entry name" value="Peptide/Ni-bd"/>
</dbReference>
<dbReference type="Pfam" id="PF00496">
    <property type="entry name" value="SBP_bac_5"/>
    <property type="match status" value="1"/>
</dbReference>
<evidence type="ECO:0000256" key="4">
    <source>
        <dbReference type="SAM" id="SignalP"/>
    </source>
</evidence>
<name>A0A6N6N2B9_9BACT</name>
<dbReference type="Proteomes" id="UP000438699">
    <property type="component" value="Unassembled WGS sequence"/>
</dbReference>
<dbReference type="RefSeq" id="WP_151151772.1">
    <property type="nucleotide sequence ID" value="NZ_WAIE01000007.1"/>
</dbReference>
<dbReference type="GO" id="GO:1904680">
    <property type="term" value="F:peptide transmembrane transporter activity"/>
    <property type="evidence" value="ECO:0007669"/>
    <property type="project" value="TreeGrafter"/>
</dbReference>
<dbReference type="GO" id="GO:0043190">
    <property type="term" value="C:ATP-binding cassette (ABC) transporter complex"/>
    <property type="evidence" value="ECO:0007669"/>
    <property type="project" value="InterPro"/>
</dbReference>
<evidence type="ECO:0000256" key="2">
    <source>
        <dbReference type="ARBA" id="ARBA00022448"/>
    </source>
</evidence>
<dbReference type="EMBL" id="WAIE01000007">
    <property type="protein sequence ID" value="KAB1440331.1"/>
    <property type="molecule type" value="Genomic_DNA"/>
</dbReference>
<keyword evidence="3 4" id="KW-0732">Signal</keyword>
<comment type="caution">
    <text evidence="6">The sequence shown here is derived from an EMBL/GenBank/DDBJ whole genome shotgun (WGS) entry which is preliminary data.</text>
</comment>
<dbReference type="InterPro" id="IPR000914">
    <property type="entry name" value="SBP_5_dom"/>
</dbReference>
<keyword evidence="2" id="KW-0813">Transport</keyword>
<dbReference type="Gene3D" id="3.10.105.10">
    <property type="entry name" value="Dipeptide-binding Protein, Domain 3"/>
    <property type="match status" value="1"/>
</dbReference>
<evidence type="ECO:0000313" key="6">
    <source>
        <dbReference type="EMBL" id="KAB1440331.1"/>
    </source>
</evidence>
<protein>
    <submittedName>
        <fullName evidence="6">Peptide-binding protein</fullName>
    </submittedName>
</protein>
<sequence length="546" mass="62660">MKVALVVLLFIMSLAFGGCSESADQGQDDSDAHAATEPIVGIPEYGGRIIEASLGGFTRLIPGLSTDAGSSEVQSKIYVSALKYDKNINLVPYAAKSFEVLDGGKHLKFVLRKDIRWFDGEPLTARDVEFTYRLMIDPKTPTAYAADWKAISEFRLTGPYSFEVFYDQPFARGLVTWAHDILPEHALAGEDLSNTRYSREPLGAGPYKLKEWIPGRRLVLEANDDFFQGRPYIERIIYREIPDLSTQFLELEARNIDMMGLTPLQYLRQTRGSKWDRYRKFKYLSFGYTYLGFNFRHPFFQDVRVRRAIDMAIDKQEIVKGVLMGMGVPAVGPYKPGTWQFDEDIRDRGYHPEQARKLLAQAGWRDTDGDGLLDKDGKPFYFTILTNQGNSQRSKAGVIIQERLRDIGIRVDIRIVEWAAFLHEFVDKGRFDAVILSWNILQDPDLYDVWHSSKVIPDGLNFISYANDELDSLLERGRRLVNKADRKKIYDRVQEILFEDQPYVFLYIPYSLPIVNARVQGIKAAPAGIGYNYTKWWIPKKMQMQQ</sequence>
<feature type="signal peptide" evidence="4">
    <location>
        <begin position="1"/>
        <end position="17"/>
    </location>
</feature>
<dbReference type="Gene3D" id="3.40.190.10">
    <property type="entry name" value="Periplasmic binding protein-like II"/>
    <property type="match status" value="1"/>
</dbReference>
<dbReference type="GO" id="GO:0030288">
    <property type="term" value="C:outer membrane-bounded periplasmic space"/>
    <property type="evidence" value="ECO:0007669"/>
    <property type="project" value="UniProtKB-ARBA"/>
</dbReference>
<evidence type="ECO:0000256" key="1">
    <source>
        <dbReference type="ARBA" id="ARBA00005695"/>
    </source>
</evidence>
<organism evidence="6 7">
    <name type="scientific">Pseudodesulfovibrio senegalensis</name>
    <dbReference type="NCBI Taxonomy" id="1721087"/>
    <lineage>
        <taxon>Bacteria</taxon>
        <taxon>Pseudomonadati</taxon>
        <taxon>Thermodesulfobacteriota</taxon>
        <taxon>Desulfovibrionia</taxon>
        <taxon>Desulfovibrionales</taxon>
        <taxon>Desulfovibrionaceae</taxon>
    </lineage>
</organism>
<dbReference type="PIRSF" id="PIRSF002741">
    <property type="entry name" value="MppA"/>
    <property type="match status" value="1"/>
</dbReference>
<evidence type="ECO:0000259" key="5">
    <source>
        <dbReference type="Pfam" id="PF00496"/>
    </source>
</evidence>